<dbReference type="CDD" id="cd20302">
    <property type="entry name" value="cupin_DAD"/>
    <property type="match status" value="1"/>
</dbReference>
<reference evidence="3" key="1">
    <citation type="submission" date="2020-05" db="EMBL/GenBank/DDBJ databases">
        <authorList>
            <person name="Chiriac C."/>
            <person name="Salcher M."/>
            <person name="Ghai R."/>
            <person name="Kavagutti S V."/>
        </authorList>
    </citation>
    <scope>NUCLEOTIDE SEQUENCE</scope>
</reference>
<dbReference type="Pfam" id="PF12973">
    <property type="entry name" value="Cupin_7"/>
    <property type="match status" value="1"/>
</dbReference>
<dbReference type="AlphaFoldDB" id="A0A6J6FA68"/>
<dbReference type="Gene3D" id="2.60.120.10">
    <property type="entry name" value="Jelly Rolls"/>
    <property type="match status" value="1"/>
</dbReference>
<proteinExistence type="predicted"/>
<evidence type="ECO:0000256" key="1">
    <source>
        <dbReference type="SAM" id="MobiDB-lite"/>
    </source>
</evidence>
<evidence type="ECO:0000313" key="3">
    <source>
        <dbReference type="EMBL" id="CAB4584345.1"/>
    </source>
</evidence>
<sequence>MTDTTTERPTGRPTARLTGTTAAHPTAILRRSDDLPFVDAGDGTHLQVLQVDLAAGVWTLRTTFEPGTTIRTHRHTGAVHAFTLAGRWHYLEYPDDVNEAGSYLFEPAGSVHTLHVPADNDGPTDVFFIIHGANLNLDDAGEVVSVTDAHSVLRVYRSLCGQQHGVDDPPVVVHGA</sequence>
<feature type="compositionally biased region" description="Basic and acidic residues" evidence="1">
    <location>
        <begin position="1"/>
        <end position="10"/>
    </location>
</feature>
<dbReference type="InterPro" id="IPR025979">
    <property type="entry name" value="ChrR-like_cupin_dom"/>
</dbReference>
<accession>A0A6J6FA68</accession>
<dbReference type="InterPro" id="IPR014710">
    <property type="entry name" value="RmlC-like_jellyroll"/>
</dbReference>
<organism evidence="3">
    <name type="scientific">freshwater metagenome</name>
    <dbReference type="NCBI Taxonomy" id="449393"/>
    <lineage>
        <taxon>unclassified sequences</taxon>
        <taxon>metagenomes</taxon>
        <taxon>ecological metagenomes</taxon>
    </lineage>
</organism>
<feature type="domain" description="ChrR-like cupin" evidence="2">
    <location>
        <begin position="28"/>
        <end position="117"/>
    </location>
</feature>
<dbReference type="EMBL" id="CAEZSR010000175">
    <property type="protein sequence ID" value="CAB4584345.1"/>
    <property type="molecule type" value="Genomic_DNA"/>
</dbReference>
<gene>
    <name evidence="3" type="ORF">UFOPK1493_03302</name>
</gene>
<evidence type="ECO:0000259" key="2">
    <source>
        <dbReference type="Pfam" id="PF12973"/>
    </source>
</evidence>
<dbReference type="SUPFAM" id="SSF51182">
    <property type="entry name" value="RmlC-like cupins"/>
    <property type="match status" value="1"/>
</dbReference>
<feature type="region of interest" description="Disordered" evidence="1">
    <location>
        <begin position="1"/>
        <end position="23"/>
    </location>
</feature>
<dbReference type="InterPro" id="IPR011051">
    <property type="entry name" value="RmlC_Cupin_sf"/>
</dbReference>
<protein>
    <submittedName>
        <fullName evidence="3">Unannotated protein</fullName>
    </submittedName>
</protein>
<name>A0A6J6FA68_9ZZZZ</name>